<gene>
    <name evidence="2" type="ORF">EVA_01317</name>
</gene>
<protein>
    <submittedName>
        <fullName evidence="2">Secreted protein</fullName>
    </submittedName>
</protein>
<sequence>MKRKPKNIRSLRRNRHRNLKKSLFQKFRSRLSLKNLRSICSGSNCPSCVDGRWRILRFKKIQEKKKEKEAAKPDPDADYVDDEEDYEYVEDDDEVDDTENEDNEPV</sequence>
<dbReference type="AlphaFoldDB" id="J9GR95"/>
<evidence type="ECO:0000313" key="2">
    <source>
        <dbReference type="EMBL" id="EJX10414.1"/>
    </source>
</evidence>
<feature type="region of interest" description="Disordered" evidence="1">
    <location>
        <begin position="63"/>
        <end position="106"/>
    </location>
</feature>
<dbReference type="EMBL" id="AMCI01000190">
    <property type="protein sequence ID" value="EJX10414.1"/>
    <property type="molecule type" value="Genomic_DNA"/>
</dbReference>
<proteinExistence type="predicted"/>
<feature type="compositionally biased region" description="Acidic residues" evidence="1">
    <location>
        <begin position="76"/>
        <end position="106"/>
    </location>
</feature>
<accession>J9GR95</accession>
<comment type="caution">
    <text evidence="2">The sequence shown here is derived from an EMBL/GenBank/DDBJ whole genome shotgun (WGS) entry which is preliminary data.</text>
</comment>
<reference evidence="2" key="1">
    <citation type="journal article" date="2012" name="PLoS ONE">
        <title>Gene sets for utilization of primary and secondary nutrition supplies in the distal gut of endangered iberian lynx.</title>
        <authorList>
            <person name="Alcaide M."/>
            <person name="Messina E."/>
            <person name="Richter M."/>
            <person name="Bargiela R."/>
            <person name="Peplies J."/>
            <person name="Huws S.A."/>
            <person name="Newbold C.J."/>
            <person name="Golyshin P.N."/>
            <person name="Simon M.A."/>
            <person name="Lopez G."/>
            <person name="Yakimov M.M."/>
            <person name="Ferrer M."/>
        </authorList>
    </citation>
    <scope>NUCLEOTIDE SEQUENCE</scope>
</reference>
<feature type="compositionally biased region" description="Basic and acidic residues" evidence="1">
    <location>
        <begin position="63"/>
        <end position="75"/>
    </location>
</feature>
<evidence type="ECO:0000256" key="1">
    <source>
        <dbReference type="SAM" id="MobiDB-lite"/>
    </source>
</evidence>
<name>J9GR95_9ZZZZ</name>
<organism evidence="2">
    <name type="scientific">gut metagenome</name>
    <dbReference type="NCBI Taxonomy" id="749906"/>
    <lineage>
        <taxon>unclassified sequences</taxon>
        <taxon>metagenomes</taxon>
        <taxon>organismal metagenomes</taxon>
    </lineage>
</organism>